<organism evidence="2 3">
    <name type="scientific">Rhizophagus irregularis</name>
    <dbReference type="NCBI Taxonomy" id="588596"/>
    <lineage>
        <taxon>Eukaryota</taxon>
        <taxon>Fungi</taxon>
        <taxon>Fungi incertae sedis</taxon>
        <taxon>Mucoromycota</taxon>
        <taxon>Glomeromycotina</taxon>
        <taxon>Glomeromycetes</taxon>
        <taxon>Glomerales</taxon>
        <taxon>Glomeraceae</taxon>
        <taxon>Rhizophagus</taxon>
    </lineage>
</organism>
<dbReference type="SUPFAM" id="SSF51735">
    <property type="entry name" value="NAD(P)-binding Rossmann-fold domains"/>
    <property type="match status" value="1"/>
</dbReference>
<dbReference type="Gene3D" id="3.40.50.720">
    <property type="entry name" value="NAD(P)-binding Rossmann-like Domain"/>
    <property type="match status" value="1"/>
</dbReference>
<protein>
    <submittedName>
        <fullName evidence="2">NAD(P)-binding protein</fullName>
    </submittedName>
</protein>
<dbReference type="GO" id="GO:0016491">
    <property type="term" value="F:oxidoreductase activity"/>
    <property type="evidence" value="ECO:0007669"/>
    <property type="project" value="UniProtKB-KW"/>
</dbReference>
<dbReference type="AlphaFoldDB" id="A0A2I1HAM3"/>
<proteinExistence type="predicted"/>
<dbReference type="PANTHER" id="PTHR43157">
    <property type="entry name" value="PHOSPHATIDYLINOSITOL-GLYCAN BIOSYNTHESIS CLASS F PROTEIN-RELATED"/>
    <property type="match status" value="1"/>
</dbReference>
<dbReference type="PRINTS" id="PR00081">
    <property type="entry name" value="GDHRDH"/>
</dbReference>
<keyword evidence="3" id="KW-1185">Reference proteome</keyword>
<dbReference type="EMBL" id="LLXI01002009">
    <property type="protein sequence ID" value="PKY55932.1"/>
    <property type="molecule type" value="Genomic_DNA"/>
</dbReference>
<evidence type="ECO:0000313" key="3">
    <source>
        <dbReference type="Proteomes" id="UP000234323"/>
    </source>
</evidence>
<dbReference type="Proteomes" id="UP000234323">
    <property type="component" value="Unassembled WGS sequence"/>
</dbReference>
<dbReference type="InterPro" id="IPR036291">
    <property type="entry name" value="NAD(P)-bd_dom_sf"/>
</dbReference>
<name>A0A2I1HAM3_9GLOM</name>
<gene>
    <name evidence="2" type="ORF">RhiirA4_427887</name>
</gene>
<dbReference type="InterPro" id="IPR002347">
    <property type="entry name" value="SDR_fam"/>
</dbReference>
<evidence type="ECO:0000256" key="1">
    <source>
        <dbReference type="ARBA" id="ARBA00023002"/>
    </source>
</evidence>
<accession>A0A2I1HAM3</accession>
<reference evidence="2 3" key="1">
    <citation type="submission" date="2015-10" db="EMBL/GenBank/DDBJ databases">
        <title>Genome analyses suggest a sexual origin of heterokaryosis in a supposedly ancient asexual fungus.</title>
        <authorList>
            <person name="Ropars J."/>
            <person name="Sedzielewska K."/>
            <person name="Noel J."/>
            <person name="Charron P."/>
            <person name="Farinelli L."/>
            <person name="Marton T."/>
            <person name="Kruger M."/>
            <person name="Pelin A."/>
            <person name="Brachmann A."/>
            <person name="Corradi N."/>
        </authorList>
    </citation>
    <scope>NUCLEOTIDE SEQUENCE [LARGE SCALE GENOMIC DNA]</scope>
    <source>
        <strain evidence="2 3">A4</strain>
    </source>
</reference>
<dbReference type="VEuPathDB" id="FungiDB:FUN_011860"/>
<sequence>MPVKLNNNYDLSKHVIILTGATDGIGKIVARILAGFNPKKLILPARNKEKGNNLLEYIKSSNGHANNVEIWEMDLADLQNVKSFANKFINEIGELHILFNNAGIMINNQVIKTKDNLEIQFQVNHLAPLLLTLLLLDTIKKSVSAELPGKIAFTSSGTQRYGKIDFDNLNLEKGAYFGPFQGYANTKLMNIIVTKELSRVVQNKNEKITTFLLQPGIIQTNLGHMNSGLSNFLQNLFVKMYEIPAEQGAINVLYPVLSPENKETGKYYHEGIEKEPNEIVKDQEVMKRLWNVSEQILKDHEMI</sequence>
<keyword evidence="1" id="KW-0560">Oxidoreductase</keyword>
<dbReference type="VEuPathDB" id="FungiDB:RhiirFUN_010750"/>
<evidence type="ECO:0000313" key="2">
    <source>
        <dbReference type="EMBL" id="PKY55932.1"/>
    </source>
</evidence>
<dbReference type="PANTHER" id="PTHR43157:SF31">
    <property type="entry name" value="PHOSPHATIDYLINOSITOL-GLYCAN BIOSYNTHESIS CLASS F PROTEIN"/>
    <property type="match status" value="1"/>
</dbReference>
<comment type="caution">
    <text evidence="2">The sequence shown here is derived from an EMBL/GenBank/DDBJ whole genome shotgun (WGS) entry which is preliminary data.</text>
</comment>
<dbReference type="VEuPathDB" id="FungiDB:RhiirA1_537813"/>
<dbReference type="Pfam" id="PF00106">
    <property type="entry name" value="adh_short"/>
    <property type="match status" value="1"/>
</dbReference>